<reference evidence="2" key="1">
    <citation type="submission" date="2022-08" db="EMBL/GenBank/DDBJ databases">
        <title>Genome sequencing of akame (Lates japonicus).</title>
        <authorList>
            <person name="Hashiguchi Y."/>
            <person name="Takahashi H."/>
        </authorList>
    </citation>
    <scope>NUCLEOTIDE SEQUENCE</scope>
    <source>
        <strain evidence="2">Kochi</strain>
    </source>
</reference>
<organism evidence="2 3">
    <name type="scientific">Lates japonicus</name>
    <name type="common">Japanese lates</name>
    <dbReference type="NCBI Taxonomy" id="270547"/>
    <lineage>
        <taxon>Eukaryota</taxon>
        <taxon>Metazoa</taxon>
        <taxon>Chordata</taxon>
        <taxon>Craniata</taxon>
        <taxon>Vertebrata</taxon>
        <taxon>Euteleostomi</taxon>
        <taxon>Actinopterygii</taxon>
        <taxon>Neopterygii</taxon>
        <taxon>Teleostei</taxon>
        <taxon>Neoteleostei</taxon>
        <taxon>Acanthomorphata</taxon>
        <taxon>Carangaria</taxon>
        <taxon>Carangaria incertae sedis</taxon>
        <taxon>Centropomidae</taxon>
        <taxon>Lates</taxon>
    </lineage>
</organism>
<sequence length="127" mass="13381">MATGAAGQQAHYPSLKANNNMMTGPGSANTLAGNRGWGSDGKQDGINGGLVGAPNNWGSPNFNLNLNPNANPHQPGLFLAMKVVEVVVLAQMGCPTPHLSHQELMAMETWEMGSWEVQIMVEEVGLA</sequence>
<protein>
    <submittedName>
        <fullName evidence="2">Trinucleotide repeat-containing gene 6C protein isoform X1</fullName>
    </submittedName>
</protein>
<dbReference type="EMBL" id="BRZM01000091">
    <property type="protein sequence ID" value="GLD66300.1"/>
    <property type="molecule type" value="Genomic_DNA"/>
</dbReference>
<feature type="region of interest" description="Disordered" evidence="1">
    <location>
        <begin position="1"/>
        <end position="52"/>
    </location>
</feature>
<evidence type="ECO:0000313" key="3">
    <source>
        <dbReference type="Proteomes" id="UP001279410"/>
    </source>
</evidence>
<evidence type="ECO:0000256" key="1">
    <source>
        <dbReference type="SAM" id="MobiDB-lite"/>
    </source>
</evidence>
<accession>A0AAD3RFQ3</accession>
<comment type="caution">
    <text evidence="2">The sequence shown here is derived from an EMBL/GenBank/DDBJ whole genome shotgun (WGS) entry which is preliminary data.</text>
</comment>
<dbReference type="AlphaFoldDB" id="A0AAD3RFQ3"/>
<gene>
    <name evidence="2" type="ORF">AKAME5_001770400</name>
</gene>
<evidence type="ECO:0000313" key="2">
    <source>
        <dbReference type="EMBL" id="GLD66300.1"/>
    </source>
</evidence>
<name>A0AAD3RFQ3_LATJO</name>
<proteinExistence type="predicted"/>
<keyword evidence="3" id="KW-1185">Reference proteome</keyword>
<dbReference type="Proteomes" id="UP001279410">
    <property type="component" value="Unassembled WGS sequence"/>
</dbReference>
<feature type="compositionally biased region" description="Polar residues" evidence="1">
    <location>
        <begin position="16"/>
        <end position="32"/>
    </location>
</feature>